<evidence type="ECO:0000259" key="9">
    <source>
        <dbReference type="Pfam" id="PF00881"/>
    </source>
</evidence>
<evidence type="ECO:0000313" key="11">
    <source>
        <dbReference type="Proteomes" id="UP001202831"/>
    </source>
</evidence>
<dbReference type="InterPro" id="IPR000415">
    <property type="entry name" value="Nitroreductase-like"/>
</dbReference>
<evidence type="ECO:0000256" key="3">
    <source>
        <dbReference type="ARBA" id="ARBA00022630"/>
    </source>
</evidence>
<keyword evidence="5 8" id="KW-0521">NADP</keyword>
<protein>
    <recommendedName>
        <fullName evidence="8">Putative NAD(P)H nitroreductase</fullName>
        <ecNumber evidence="8">1.-.-.-</ecNumber>
    </recommendedName>
</protein>
<dbReference type="PIRSF" id="PIRSF000232">
    <property type="entry name" value="YdjA"/>
    <property type="match status" value="1"/>
</dbReference>
<dbReference type="Proteomes" id="UP001202831">
    <property type="component" value="Unassembled WGS sequence"/>
</dbReference>
<gene>
    <name evidence="10" type="ORF">L2725_11295</name>
</gene>
<sequence length="182" mass="19637">MQALELLLTRQSCPRLQAPGPNAEQLQTILDAGARAPDHGALQPWEFIIAQEEGLQKLADIFKASAVAAHADEAKIEKAANLPFRAPMVITVVAKCQPHPKVPELEQQLAAGCALMAMQQAAFAQGLGGIWRSGDYAFCRHVHTALGLQEQDQIVGFLYLGTPAVNAPNKPLKSGESFSRYL</sequence>
<dbReference type="Gene3D" id="3.40.109.10">
    <property type="entry name" value="NADH Oxidase"/>
    <property type="match status" value="1"/>
</dbReference>
<dbReference type="InterPro" id="IPR026021">
    <property type="entry name" value="YdjA-like"/>
</dbReference>
<keyword evidence="11" id="KW-1185">Reference proteome</keyword>
<dbReference type="InterPro" id="IPR029479">
    <property type="entry name" value="Nitroreductase"/>
</dbReference>
<keyword evidence="3 8" id="KW-0285">Flavoprotein</keyword>
<evidence type="ECO:0000313" key="10">
    <source>
        <dbReference type="EMBL" id="MCL2914353.1"/>
    </source>
</evidence>
<evidence type="ECO:0000256" key="1">
    <source>
        <dbReference type="ARBA" id="ARBA00001917"/>
    </source>
</evidence>
<comment type="cofactor">
    <cofactor evidence="1 8">
        <name>FMN</name>
        <dbReference type="ChEBI" id="CHEBI:58210"/>
    </cofactor>
</comment>
<dbReference type="CDD" id="cd02135">
    <property type="entry name" value="YdjA-like"/>
    <property type="match status" value="1"/>
</dbReference>
<reference evidence="10 11" key="1">
    <citation type="submission" date="2022-01" db="EMBL/GenBank/DDBJ databases">
        <title>Whole genome-based taxonomy of the Shewanellaceae.</title>
        <authorList>
            <person name="Martin-Rodriguez A.J."/>
        </authorList>
    </citation>
    <scope>NUCLEOTIDE SEQUENCE [LARGE SCALE GENOMIC DNA]</scope>
    <source>
        <strain evidence="10 11">DSM 21332</strain>
    </source>
</reference>
<dbReference type="PANTHER" id="PTHR43821:SF1">
    <property type="entry name" value="NAD(P)H NITROREDUCTASE YDJA-RELATED"/>
    <property type="match status" value="1"/>
</dbReference>
<dbReference type="NCBIfam" id="NF008088">
    <property type="entry name" value="PRK10828.1"/>
    <property type="match status" value="1"/>
</dbReference>
<comment type="caution">
    <text evidence="10">The sequence shown here is derived from an EMBL/GenBank/DDBJ whole genome shotgun (WGS) entry which is preliminary data.</text>
</comment>
<keyword evidence="7 8" id="KW-0520">NAD</keyword>
<dbReference type="SUPFAM" id="SSF55469">
    <property type="entry name" value="FMN-dependent nitroreductase-like"/>
    <property type="match status" value="1"/>
</dbReference>
<name>A0ABT0N7B6_9GAMM</name>
<evidence type="ECO:0000256" key="4">
    <source>
        <dbReference type="ARBA" id="ARBA00022643"/>
    </source>
</evidence>
<keyword evidence="4 8" id="KW-0288">FMN</keyword>
<dbReference type="RefSeq" id="WP_249249052.1">
    <property type="nucleotide sequence ID" value="NZ_JAKIKT010000003.1"/>
</dbReference>
<evidence type="ECO:0000256" key="8">
    <source>
        <dbReference type="PIRNR" id="PIRNR000232"/>
    </source>
</evidence>
<dbReference type="InterPro" id="IPR052530">
    <property type="entry name" value="NAD(P)H_nitroreductase"/>
</dbReference>
<feature type="domain" description="Nitroreductase" evidence="9">
    <location>
        <begin position="9"/>
        <end position="161"/>
    </location>
</feature>
<dbReference type="PANTHER" id="PTHR43821">
    <property type="entry name" value="NAD(P)H NITROREDUCTASE YDJA-RELATED"/>
    <property type="match status" value="1"/>
</dbReference>
<dbReference type="EC" id="1.-.-.-" evidence="8"/>
<evidence type="ECO:0000256" key="5">
    <source>
        <dbReference type="ARBA" id="ARBA00022857"/>
    </source>
</evidence>
<keyword evidence="6 8" id="KW-0560">Oxidoreductase</keyword>
<evidence type="ECO:0000256" key="7">
    <source>
        <dbReference type="ARBA" id="ARBA00023027"/>
    </source>
</evidence>
<evidence type="ECO:0000256" key="2">
    <source>
        <dbReference type="ARBA" id="ARBA00007118"/>
    </source>
</evidence>
<organism evidence="10 11">
    <name type="scientific">Shewanella corallii</name>
    <dbReference type="NCBI Taxonomy" id="560080"/>
    <lineage>
        <taxon>Bacteria</taxon>
        <taxon>Pseudomonadati</taxon>
        <taxon>Pseudomonadota</taxon>
        <taxon>Gammaproteobacteria</taxon>
        <taxon>Alteromonadales</taxon>
        <taxon>Shewanellaceae</taxon>
        <taxon>Shewanella</taxon>
    </lineage>
</organism>
<accession>A0ABT0N7B6</accession>
<evidence type="ECO:0000256" key="6">
    <source>
        <dbReference type="ARBA" id="ARBA00023002"/>
    </source>
</evidence>
<dbReference type="Pfam" id="PF00881">
    <property type="entry name" value="Nitroreductase"/>
    <property type="match status" value="1"/>
</dbReference>
<proteinExistence type="inferred from homology"/>
<dbReference type="EMBL" id="JAKIKT010000003">
    <property type="protein sequence ID" value="MCL2914353.1"/>
    <property type="molecule type" value="Genomic_DNA"/>
</dbReference>
<comment type="similarity">
    <text evidence="2 8">Belongs to the nitroreductase family.</text>
</comment>